<dbReference type="InterPro" id="IPR008490">
    <property type="entry name" value="Transposase_InsH_N"/>
</dbReference>
<reference evidence="2 3" key="1">
    <citation type="journal article" date="2012" name="J. Bacteriol.">
        <title>Draft Genome Sequence of the Purple Photosynthetic Bacterium Phaeospirillum molischianum DSM120, a Particularly Versatile Bacterium.</title>
        <authorList>
            <person name="Duquesne K."/>
            <person name="Prima V."/>
            <person name="Ji B."/>
            <person name="Rouy Z."/>
            <person name="Medigue C."/>
            <person name="Talla E."/>
            <person name="Sturgis J.N."/>
        </authorList>
    </citation>
    <scope>NUCLEOTIDE SEQUENCE [LARGE SCALE GENOMIC DNA]</scope>
    <source>
        <strain evidence="3">DSM120</strain>
    </source>
</reference>
<feature type="domain" description="Transposase InsH N-terminal" evidence="1">
    <location>
        <begin position="2"/>
        <end position="67"/>
    </location>
</feature>
<dbReference type="STRING" id="1150626.PHAMO_530002"/>
<keyword evidence="3" id="KW-1185">Reference proteome</keyword>
<gene>
    <name evidence="2" type="ORF">PHAMO_530002</name>
</gene>
<dbReference type="eggNOG" id="COG3039">
    <property type="taxonomic scope" value="Bacteria"/>
</dbReference>
<organism evidence="2 3">
    <name type="scientific">Magnetospirillum molischianum DSM 120</name>
    <dbReference type="NCBI Taxonomy" id="1150626"/>
    <lineage>
        <taxon>Bacteria</taxon>
        <taxon>Pseudomonadati</taxon>
        <taxon>Pseudomonadota</taxon>
        <taxon>Alphaproteobacteria</taxon>
        <taxon>Rhodospirillales</taxon>
        <taxon>Rhodospirillaceae</taxon>
        <taxon>Magnetospirillum</taxon>
    </lineage>
</organism>
<evidence type="ECO:0000313" key="3">
    <source>
        <dbReference type="Proteomes" id="UP000004169"/>
    </source>
</evidence>
<name>H8FXB1_MAGML</name>
<protein>
    <recommendedName>
        <fullName evidence="1">Transposase InsH N-terminal domain-containing protein</fullName>
    </recommendedName>
</protein>
<evidence type="ECO:0000259" key="1">
    <source>
        <dbReference type="Pfam" id="PF05598"/>
    </source>
</evidence>
<dbReference type="EMBL" id="CAHP01000049">
    <property type="protein sequence ID" value="CCG42999.1"/>
    <property type="molecule type" value="Genomic_DNA"/>
</dbReference>
<dbReference type="PANTHER" id="PTHR33803">
    <property type="entry name" value="IS1478 TRANSPOSASE"/>
    <property type="match status" value="1"/>
</dbReference>
<sequence length="75" mass="8515">MVAWGFFDERFAPLYAETGRPGVPTRLIVGLHLLKHMYGLSDEAVCDRWVCDPYFQYFCGETFFQHAPAGGTAPR</sequence>
<evidence type="ECO:0000313" key="2">
    <source>
        <dbReference type="EMBL" id="CCG42999.1"/>
    </source>
</evidence>
<comment type="caution">
    <text evidence="2">The sequence shown here is derived from an EMBL/GenBank/DDBJ whole genome shotgun (WGS) entry which is preliminary data.</text>
</comment>
<dbReference type="PANTHER" id="PTHR33803:SF3">
    <property type="entry name" value="BLL1974 PROTEIN"/>
    <property type="match status" value="1"/>
</dbReference>
<proteinExistence type="predicted"/>
<accession>H8FXB1</accession>
<dbReference type="Pfam" id="PF05598">
    <property type="entry name" value="DUF772"/>
    <property type="match status" value="1"/>
</dbReference>
<dbReference type="AlphaFoldDB" id="H8FXB1"/>
<dbReference type="Proteomes" id="UP000004169">
    <property type="component" value="Unassembled WGS sequence"/>
</dbReference>